<feature type="transmembrane region" description="Helical" evidence="1">
    <location>
        <begin position="12"/>
        <end position="35"/>
    </location>
</feature>
<accession>A0A7T0LMR5</accession>
<keyword evidence="1" id="KW-0472">Membrane</keyword>
<reference evidence="2 3" key="1">
    <citation type="submission" date="2020-11" db="EMBL/GenBank/DDBJ databases">
        <title>Actinomyces sp. ZJ750.</title>
        <authorList>
            <person name="Zhou J."/>
        </authorList>
    </citation>
    <scope>NUCLEOTIDE SEQUENCE [LARGE SCALE GENOMIC DNA]</scope>
    <source>
        <strain evidence="2 3">ZJ750</strain>
    </source>
</reference>
<dbReference type="AlphaFoldDB" id="A0A7T0LMR5"/>
<dbReference type="EMBL" id="CP063989">
    <property type="protein sequence ID" value="QPL06462.1"/>
    <property type="molecule type" value="Genomic_DNA"/>
</dbReference>
<feature type="transmembrane region" description="Helical" evidence="1">
    <location>
        <begin position="55"/>
        <end position="74"/>
    </location>
</feature>
<name>A0A7T0LMR5_9ACTO</name>
<keyword evidence="1" id="KW-1133">Transmembrane helix</keyword>
<dbReference type="Pfam" id="PF14019">
    <property type="entry name" value="DUF4235"/>
    <property type="match status" value="1"/>
</dbReference>
<proteinExistence type="predicted"/>
<organism evidence="2 3">
    <name type="scientific">Actinomyces respiraculi</name>
    <dbReference type="NCBI Taxonomy" id="2744574"/>
    <lineage>
        <taxon>Bacteria</taxon>
        <taxon>Bacillati</taxon>
        <taxon>Actinomycetota</taxon>
        <taxon>Actinomycetes</taxon>
        <taxon>Actinomycetales</taxon>
        <taxon>Actinomycetaceae</taxon>
        <taxon>Actinomyces</taxon>
    </lineage>
</organism>
<gene>
    <name evidence="2" type="ORF">ID810_00610</name>
</gene>
<dbReference type="InterPro" id="IPR025329">
    <property type="entry name" value="DUF4235"/>
</dbReference>
<protein>
    <submittedName>
        <fullName evidence="2">DUF4235 domain-containing protein</fullName>
    </submittedName>
</protein>
<evidence type="ECO:0000256" key="1">
    <source>
        <dbReference type="SAM" id="Phobius"/>
    </source>
</evidence>
<dbReference type="KEGG" id="arep:ID810_00610"/>
<keyword evidence="3" id="KW-1185">Reference proteome</keyword>
<sequence>MAKSGNKAQADLMWKATSVVTTLVAGLVADKVVAAGWKLVTGRQAPKEEDKLLDYQLLEVVAFAVISGAALTLSRQLMLRQAAKWYGGKTLNPLTGTRMLDS</sequence>
<dbReference type="RefSeq" id="WP_166857167.1">
    <property type="nucleotide sequence ID" value="NZ_CP063989.1"/>
</dbReference>
<dbReference type="Proteomes" id="UP000594637">
    <property type="component" value="Chromosome"/>
</dbReference>
<evidence type="ECO:0000313" key="3">
    <source>
        <dbReference type="Proteomes" id="UP000594637"/>
    </source>
</evidence>
<keyword evidence="1" id="KW-0812">Transmembrane</keyword>
<evidence type="ECO:0000313" key="2">
    <source>
        <dbReference type="EMBL" id="QPL06462.1"/>
    </source>
</evidence>